<dbReference type="Pfam" id="PF05678">
    <property type="entry name" value="VQ"/>
    <property type="match status" value="1"/>
</dbReference>
<feature type="domain" description="VQ" evidence="2">
    <location>
        <begin position="149"/>
        <end position="176"/>
    </location>
</feature>
<evidence type="ECO:0000313" key="3">
    <source>
        <dbReference type="EMBL" id="CAI9291658.1"/>
    </source>
</evidence>
<sequence length="338" mass="37158">MDSGNSGSLQSSSGCGDGGVGGGGCDEVYDSRTESVFLNPPPTQFNHMPTFQQLPPSSSSSSHHQPQPPSSFFDPSSFSQPSNPNTNPMYNLDSLWSRNQNSMYNLDSQQDPYHNPTPVDDHINPDTEPEKVGHVTTKNPKKRTRASRRAPTTVLTTDTTNFRQMVQEFTGIPAAPFSTSSSSSPFSRRLDLYGGGLAPLNPIRPSAQKIQLQQQPTYLNPTTETTSNFQLPPAETHLFTKQPLNLSNLQRQMFQFQSLSQTRLPQQSSVIEGENHRSEPHNAFESSSSTSLKRWRGQNETLMNLEGGRGNAQNAVVSSRSDGDQLPGNEDSWICPSD</sequence>
<feature type="compositionally biased region" description="Polar residues" evidence="1">
    <location>
        <begin position="94"/>
        <end position="112"/>
    </location>
</feature>
<evidence type="ECO:0000256" key="1">
    <source>
        <dbReference type="SAM" id="MobiDB-lite"/>
    </source>
</evidence>
<feature type="compositionally biased region" description="Low complexity" evidence="1">
    <location>
        <begin position="55"/>
        <end position="88"/>
    </location>
</feature>
<evidence type="ECO:0000259" key="2">
    <source>
        <dbReference type="Pfam" id="PF05678"/>
    </source>
</evidence>
<feature type="compositionally biased region" description="Basic and acidic residues" evidence="1">
    <location>
        <begin position="119"/>
        <end position="133"/>
    </location>
</feature>
<dbReference type="AlphaFoldDB" id="A0AA36ED14"/>
<keyword evidence="4" id="KW-1185">Reference proteome</keyword>
<evidence type="ECO:0000313" key="4">
    <source>
        <dbReference type="Proteomes" id="UP001177003"/>
    </source>
</evidence>
<feature type="compositionally biased region" description="Polar residues" evidence="1">
    <location>
        <begin position="284"/>
        <end position="302"/>
    </location>
</feature>
<feature type="compositionally biased region" description="Gly residues" evidence="1">
    <location>
        <begin position="15"/>
        <end position="25"/>
    </location>
</feature>
<feature type="compositionally biased region" description="Low complexity" evidence="1">
    <location>
        <begin position="1"/>
        <end position="14"/>
    </location>
</feature>
<dbReference type="InterPro" id="IPR039609">
    <property type="entry name" value="VQ_15/22"/>
</dbReference>
<gene>
    <name evidence="3" type="ORF">LSALG_LOCUS30782</name>
</gene>
<dbReference type="EMBL" id="OX465082">
    <property type="protein sequence ID" value="CAI9291658.1"/>
    <property type="molecule type" value="Genomic_DNA"/>
</dbReference>
<feature type="compositionally biased region" description="Polar residues" evidence="1">
    <location>
        <begin position="311"/>
        <end position="320"/>
    </location>
</feature>
<dbReference type="Proteomes" id="UP001177003">
    <property type="component" value="Chromosome 6"/>
</dbReference>
<organism evidence="3 4">
    <name type="scientific">Lactuca saligna</name>
    <name type="common">Willowleaf lettuce</name>
    <dbReference type="NCBI Taxonomy" id="75948"/>
    <lineage>
        <taxon>Eukaryota</taxon>
        <taxon>Viridiplantae</taxon>
        <taxon>Streptophyta</taxon>
        <taxon>Embryophyta</taxon>
        <taxon>Tracheophyta</taxon>
        <taxon>Spermatophyta</taxon>
        <taxon>Magnoliopsida</taxon>
        <taxon>eudicotyledons</taxon>
        <taxon>Gunneridae</taxon>
        <taxon>Pentapetalae</taxon>
        <taxon>asterids</taxon>
        <taxon>campanulids</taxon>
        <taxon>Asterales</taxon>
        <taxon>Asteraceae</taxon>
        <taxon>Cichorioideae</taxon>
        <taxon>Cichorieae</taxon>
        <taxon>Lactucinae</taxon>
        <taxon>Lactuca</taxon>
    </lineage>
</organism>
<feature type="compositionally biased region" description="Basic and acidic residues" evidence="1">
    <location>
        <begin position="273"/>
        <end position="282"/>
    </location>
</feature>
<feature type="region of interest" description="Disordered" evidence="1">
    <location>
        <begin position="1"/>
        <end position="151"/>
    </location>
</feature>
<proteinExistence type="predicted"/>
<reference evidence="3" key="1">
    <citation type="submission" date="2023-04" db="EMBL/GenBank/DDBJ databases">
        <authorList>
            <person name="Vijverberg K."/>
            <person name="Xiong W."/>
            <person name="Schranz E."/>
        </authorList>
    </citation>
    <scope>NUCLEOTIDE SEQUENCE</scope>
</reference>
<protein>
    <recommendedName>
        <fullName evidence="2">VQ domain-containing protein</fullName>
    </recommendedName>
</protein>
<accession>A0AA36ED14</accession>
<feature type="compositionally biased region" description="Basic residues" evidence="1">
    <location>
        <begin position="139"/>
        <end position="148"/>
    </location>
</feature>
<feature type="region of interest" description="Disordered" evidence="1">
    <location>
        <begin position="266"/>
        <end position="338"/>
    </location>
</feature>
<dbReference type="PANTHER" id="PTHR33179">
    <property type="entry name" value="VQ MOTIF-CONTAINING PROTEIN"/>
    <property type="match status" value="1"/>
</dbReference>
<name>A0AA36ED14_LACSI</name>
<feature type="compositionally biased region" description="Polar residues" evidence="1">
    <location>
        <begin position="44"/>
        <end position="54"/>
    </location>
</feature>
<dbReference type="PANTHER" id="PTHR33179:SF4">
    <property type="entry name" value="VQ MOTIF-CONTAINING PROTEIN"/>
    <property type="match status" value="1"/>
</dbReference>
<dbReference type="InterPro" id="IPR008889">
    <property type="entry name" value="VQ"/>
</dbReference>